<gene>
    <name evidence="2" type="ORF">FB566_0599</name>
</gene>
<organism evidence="2 3">
    <name type="scientific">Stackebrandtia endophytica</name>
    <dbReference type="NCBI Taxonomy" id="1496996"/>
    <lineage>
        <taxon>Bacteria</taxon>
        <taxon>Bacillati</taxon>
        <taxon>Actinomycetota</taxon>
        <taxon>Actinomycetes</taxon>
        <taxon>Glycomycetales</taxon>
        <taxon>Glycomycetaceae</taxon>
        <taxon>Stackebrandtia</taxon>
    </lineage>
</organism>
<dbReference type="RefSeq" id="WP_142034722.1">
    <property type="nucleotide sequence ID" value="NZ_JBHTGS010000002.1"/>
</dbReference>
<evidence type="ECO:0000313" key="2">
    <source>
        <dbReference type="EMBL" id="TQL75107.1"/>
    </source>
</evidence>
<keyword evidence="3" id="KW-1185">Reference proteome</keyword>
<dbReference type="InParanoid" id="A0A543AR95"/>
<dbReference type="Proteomes" id="UP000317043">
    <property type="component" value="Unassembled WGS sequence"/>
</dbReference>
<feature type="compositionally biased region" description="Pro residues" evidence="1">
    <location>
        <begin position="121"/>
        <end position="138"/>
    </location>
</feature>
<comment type="caution">
    <text evidence="2">The sequence shown here is derived from an EMBL/GenBank/DDBJ whole genome shotgun (WGS) entry which is preliminary data.</text>
</comment>
<evidence type="ECO:0000313" key="3">
    <source>
        <dbReference type="Proteomes" id="UP000317043"/>
    </source>
</evidence>
<name>A0A543AR95_9ACTN</name>
<dbReference type="AlphaFoldDB" id="A0A543AR95"/>
<evidence type="ECO:0008006" key="4">
    <source>
        <dbReference type="Google" id="ProtNLM"/>
    </source>
</evidence>
<proteinExistence type="predicted"/>
<feature type="region of interest" description="Disordered" evidence="1">
    <location>
        <begin position="95"/>
        <end position="138"/>
    </location>
</feature>
<sequence>MNDQLFQLDEVQLWRAGAVTLPTAANRFTYASGQVHRSAAYEDAVFSGLGGELATLKAAWTGLRNELQDNVLNATYNNLVKAGEALIDVAEMAAETDGGNASKLNEAKELLENDEVSGNRPPAPFDPPPSSDDPAPPA</sequence>
<evidence type="ECO:0000256" key="1">
    <source>
        <dbReference type="SAM" id="MobiDB-lite"/>
    </source>
</evidence>
<accession>A0A543AR95</accession>
<reference evidence="2 3" key="1">
    <citation type="submission" date="2019-06" db="EMBL/GenBank/DDBJ databases">
        <title>Sequencing the genomes of 1000 actinobacteria strains.</title>
        <authorList>
            <person name="Klenk H.-P."/>
        </authorList>
    </citation>
    <scope>NUCLEOTIDE SEQUENCE [LARGE SCALE GENOMIC DNA]</scope>
    <source>
        <strain evidence="2 3">DSM 45928</strain>
    </source>
</reference>
<dbReference type="OrthoDB" id="9872170at2"/>
<protein>
    <recommendedName>
        <fullName evidence="4">Excreted virulence factor EspC (Type VII ESX diderm)</fullName>
    </recommendedName>
</protein>
<dbReference type="EMBL" id="VFOW01000001">
    <property type="protein sequence ID" value="TQL75107.1"/>
    <property type="molecule type" value="Genomic_DNA"/>
</dbReference>